<organism evidence="10 11">
    <name type="scientific">Mobiluncus porci</name>
    <dbReference type="NCBI Taxonomy" id="2652278"/>
    <lineage>
        <taxon>Bacteria</taxon>
        <taxon>Bacillati</taxon>
        <taxon>Actinomycetota</taxon>
        <taxon>Actinomycetes</taxon>
        <taxon>Actinomycetales</taxon>
        <taxon>Actinomycetaceae</taxon>
        <taxon>Mobiluncus</taxon>
    </lineage>
</organism>
<evidence type="ECO:0000259" key="9">
    <source>
        <dbReference type="SMART" id="SM00670"/>
    </source>
</evidence>
<dbReference type="Pfam" id="PF01850">
    <property type="entry name" value="PIN"/>
    <property type="match status" value="1"/>
</dbReference>
<dbReference type="Gene3D" id="3.40.50.1010">
    <property type="entry name" value="5'-nuclease"/>
    <property type="match status" value="1"/>
</dbReference>
<reference evidence="10 11" key="1">
    <citation type="submission" date="2019-08" db="EMBL/GenBank/DDBJ databases">
        <title>In-depth cultivation of the pig gut microbiome towards novel bacterial diversity and tailored functional studies.</title>
        <authorList>
            <person name="Wylensek D."/>
            <person name="Hitch T.C.A."/>
            <person name="Clavel T."/>
        </authorList>
    </citation>
    <scope>NUCLEOTIDE SEQUENCE [LARGE SCALE GENOMIC DNA]</scope>
    <source>
        <strain evidence="10 11">RF-GAM-744-WT-7</strain>
    </source>
</reference>
<accession>A0A7K0K1H1</accession>
<evidence type="ECO:0000256" key="8">
    <source>
        <dbReference type="HAMAP-Rule" id="MF_00265"/>
    </source>
</evidence>
<keyword evidence="5 8" id="KW-0378">Hydrolase</keyword>
<keyword evidence="4 8" id="KW-0479">Metal-binding</keyword>
<dbReference type="SUPFAM" id="SSF88723">
    <property type="entry name" value="PIN domain-like"/>
    <property type="match status" value="1"/>
</dbReference>
<protein>
    <recommendedName>
        <fullName evidence="8">Ribonuclease VapC</fullName>
        <shortName evidence="8">RNase VapC</shortName>
        <ecNumber evidence="8">3.1.-.-</ecNumber>
    </recommendedName>
    <alternativeName>
        <fullName evidence="8">Toxin VapC</fullName>
    </alternativeName>
</protein>
<dbReference type="PANTHER" id="PTHR33653">
    <property type="entry name" value="RIBONUCLEASE VAPC2"/>
    <property type="match status" value="1"/>
</dbReference>
<dbReference type="GO" id="GO:0000287">
    <property type="term" value="F:magnesium ion binding"/>
    <property type="evidence" value="ECO:0007669"/>
    <property type="project" value="UniProtKB-UniRule"/>
</dbReference>
<evidence type="ECO:0000256" key="7">
    <source>
        <dbReference type="ARBA" id="ARBA00038093"/>
    </source>
</evidence>
<comment type="caution">
    <text evidence="10">The sequence shown here is derived from an EMBL/GenBank/DDBJ whole genome shotgun (WGS) entry which is preliminary data.</text>
</comment>
<keyword evidence="6 8" id="KW-0460">Magnesium</keyword>
<keyword evidence="11" id="KW-1185">Reference proteome</keyword>
<sequence>MGRRLILDTNILIDYEHGDFDITQFDDDKLAIAGVTLAEYRYGIEMDSDLERVESRENTLREMLKQLEVLVYDENTATVHARLMAYEHKAGHRCSPHDLIIAAHAAQTGRIVATRDATARFGALPGVMYFDVRS</sequence>
<comment type="function">
    <text evidence="8">Toxic component of a toxin-antitoxin (TA) system. An RNase.</text>
</comment>
<dbReference type="HAMAP" id="MF_00265">
    <property type="entry name" value="VapC_Nob1"/>
    <property type="match status" value="1"/>
</dbReference>
<feature type="domain" description="PIN" evidence="9">
    <location>
        <begin position="3"/>
        <end position="121"/>
    </location>
</feature>
<dbReference type="CDD" id="cd09881">
    <property type="entry name" value="PIN_VapC4-5_FitB-like"/>
    <property type="match status" value="1"/>
</dbReference>
<evidence type="ECO:0000256" key="5">
    <source>
        <dbReference type="ARBA" id="ARBA00022801"/>
    </source>
</evidence>
<dbReference type="GO" id="GO:0004540">
    <property type="term" value="F:RNA nuclease activity"/>
    <property type="evidence" value="ECO:0007669"/>
    <property type="project" value="InterPro"/>
</dbReference>
<dbReference type="InterPro" id="IPR029060">
    <property type="entry name" value="PIN-like_dom_sf"/>
</dbReference>
<evidence type="ECO:0000256" key="4">
    <source>
        <dbReference type="ARBA" id="ARBA00022723"/>
    </source>
</evidence>
<dbReference type="SMART" id="SM00670">
    <property type="entry name" value="PINc"/>
    <property type="match status" value="1"/>
</dbReference>
<evidence type="ECO:0000256" key="1">
    <source>
        <dbReference type="ARBA" id="ARBA00001946"/>
    </source>
</evidence>
<proteinExistence type="inferred from homology"/>
<keyword evidence="8" id="KW-0800">Toxin</keyword>
<dbReference type="InterPro" id="IPR002716">
    <property type="entry name" value="PIN_dom"/>
</dbReference>
<evidence type="ECO:0000256" key="3">
    <source>
        <dbReference type="ARBA" id="ARBA00022722"/>
    </source>
</evidence>
<name>A0A7K0K1H1_9ACTO</name>
<comment type="similarity">
    <text evidence="7 8">Belongs to the PINc/VapC protein family.</text>
</comment>
<dbReference type="PANTHER" id="PTHR33653:SF1">
    <property type="entry name" value="RIBONUCLEASE VAPC2"/>
    <property type="match status" value="1"/>
</dbReference>
<feature type="binding site" evidence="8">
    <location>
        <position position="8"/>
    </location>
    <ligand>
        <name>Mg(2+)</name>
        <dbReference type="ChEBI" id="CHEBI:18420"/>
    </ligand>
</feature>
<dbReference type="GO" id="GO:0090729">
    <property type="term" value="F:toxin activity"/>
    <property type="evidence" value="ECO:0007669"/>
    <property type="project" value="UniProtKB-KW"/>
</dbReference>
<dbReference type="InterPro" id="IPR022907">
    <property type="entry name" value="VapC_family"/>
</dbReference>
<dbReference type="AlphaFoldDB" id="A0A7K0K1H1"/>
<gene>
    <name evidence="8" type="primary">vapC</name>
    <name evidence="10" type="ORF">FYJ63_03290</name>
</gene>
<evidence type="ECO:0000256" key="2">
    <source>
        <dbReference type="ARBA" id="ARBA00022649"/>
    </source>
</evidence>
<evidence type="ECO:0000256" key="6">
    <source>
        <dbReference type="ARBA" id="ARBA00022842"/>
    </source>
</evidence>
<evidence type="ECO:0000313" key="11">
    <source>
        <dbReference type="Proteomes" id="UP000442535"/>
    </source>
</evidence>
<dbReference type="EC" id="3.1.-.-" evidence="8"/>
<dbReference type="EMBL" id="VUMY01000004">
    <property type="protein sequence ID" value="MST49268.1"/>
    <property type="molecule type" value="Genomic_DNA"/>
</dbReference>
<evidence type="ECO:0000313" key="10">
    <source>
        <dbReference type="EMBL" id="MST49268.1"/>
    </source>
</evidence>
<feature type="binding site" evidence="8">
    <location>
        <position position="98"/>
    </location>
    <ligand>
        <name>Mg(2+)</name>
        <dbReference type="ChEBI" id="CHEBI:18420"/>
    </ligand>
</feature>
<dbReference type="Proteomes" id="UP000442535">
    <property type="component" value="Unassembled WGS sequence"/>
</dbReference>
<dbReference type="RefSeq" id="WP_277026931.1">
    <property type="nucleotide sequence ID" value="NZ_JAQYQY010000013.1"/>
</dbReference>
<keyword evidence="2 8" id="KW-1277">Toxin-antitoxin system</keyword>
<comment type="cofactor">
    <cofactor evidence="1 8">
        <name>Mg(2+)</name>
        <dbReference type="ChEBI" id="CHEBI:18420"/>
    </cofactor>
</comment>
<dbReference type="InterPro" id="IPR050556">
    <property type="entry name" value="Type_II_TA_system_RNase"/>
</dbReference>
<keyword evidence="3 8" id="KW-0540">Nuclease</keyword>
<dbReference type="GO" id="GO:0016787">
    <property type="term" value="F:hydrolase activity"/>
    <property type="evidence" value="ECO:0007669"/>
    <property type="project" value="UniProtKB-KW"/>
</dbReference>